<dbReference type="InterPro" id="IPR007055">
    <property type="entry name" value="BON_dom"/>
</dbReference>
<accession>A0A5C5VA42</accession>
<protein>
    <submittedName>
        <fullName evidence="4">BON domain protein</fullName>
    </submittedName>
</protein>
<feature type="domain" description="BON" evidence="3">
    <location>
        <begin position="161"/>
        <end position="228"/>
    </location>
</feature>
<feature type="chain" id="PRO_5023096001" evidence="2">
    <location>
        <begin position="25"/>
        <end position="233"/>
    </location>
</feature>
<evidence type="ECO:0000313" key="4">
    <source>
        <dbReference type="EMBL" id="TWT34515.1"/>
    </source>
</evidence>
<feature type="region of interest" description="Disordered" evidence="1">
    <location>
        <begin position="53"/>
        <end position="89"/>
    </location>
</feature>
<organism evidence="4 5">
    <name type="scientific">Blastopirellula retiformator</name>
    <dbReference type="NCBI Taxonomy" id="2527970"/>
    <lineage>
        <taxon>Bacteria</taxon>
        <taxon>Pseudomonadati</taxon>
        <taxon>Planctomycetota</taxon>
        <taxon>Planctomycetia</taxon>
        <taxon>Pirellulales</taxon>
        <taxon>Pirellulaceae</taxon>
        <taxon>Blastopirellula</taxon>
    </lineage>
</organism>
<name>A0A5C5VA42_9BACT</name>
<evidence type="ECO:0000313" key="5">
    <source>
        <dbReference type="Proteomes" id="UP000318878"/>
    </source>
</evidence>
<reference evidence="4 5" key="1">
    <citation type="submission" date="2019-02" db="EMBL/GenBank/DDBJ databases">
        <title>Deep-cultivation of Planctomycetes and their phenomic and genomic characterization uncovers novel biology.</title>
        <authorList>
            <person name="Wiegand S."/>
            <person name="Jogler M."/>
            <person name="Boedeker C."/>
            <person name="Pinto D."/>
            <person name="Vollmers J."/>
            <person name="Rivas-Marin E."/>
            <person name="Kohn T."/>
            <person name="Peeters S.H."/>
            <person name="Heuer A."/>
            <person name="Rast P."/>
            <person name="Oberbeckmann S."/>
            <person name="Bunk B."/>
            <person name="Jeske O."/>
            <person name="Meyerdierks A."/>
            <person name="Storesund J.E."/>
            <person name="Kallscheuer N."/>
            <person name="Luecker S."/>
            <person name="Lage O.M."/>
            <person name="Pohl T."/>
            <person name="Merkel B.J."/>
            <person name="Hornburger P."/>
            <person name="Mueller R.-W."/>
            <person name="Bruemmer F."/>
            <person name="Labrenz M."/>
            <person name="Spormann A.M."/>
            <person name="Op Den Camp H."/>
            <person name="Overmann J."/>
            <person name="Amann R."/>
            <person name="Jetten M.S.M."/>
            <person name="Mascher T."/>
            <person name="Medema M.H."/>
            <person name="Devos D.P."/>
            <person name="Kaster A.-K."/>
            <person name="Ovreas L."/>
            <person name="Rohde M."/>
            <person name="Galperin M.Y."/>
            <person name="Jogler C."/>
        </authorList>
    </citation>
    <scope>NUCLEOTIDE SEQUENCE [LARGE SCALE GENOMIC DNA]</scope>
    <source>
        <strain evidence="4 5">Enr8</strain>
    </source>
</reference>
<dbReference type="EMBL" id="SJPF01000002">
    <property type="protein sequence ID" value="TWT34515.1"/>
    <property type="molecule type" value="Genomic_DNA"/>
</dbReference>
<feature type="signal peptide" evidence="2">
    <location>
        <begin position="1"/>
        <end position="24"/>
    </location>
</feature>
<feature type="compositionally biased region" description="Gly residues" evidence="1">
    <location>
        <begin position="68"/>
        <end position="85"/>
    </location>
</feature>
<keyword evidence="5" id="KW-1185">Reference proteome</keyword>
<evidence type="ECO:0000259" key="3">
    <source>
        <dbReference type="PROSITE" id="PS50914"/>
    </source>
</evidence>
<dbReference type="Gene3D" id="3.30.1340.30">
    <property type="match status" value="1"/>
</dbReference>
<keyword evidence="2" id="KW-0732">Signal</keyword>
<evidence type="ECO:0000256" key="2">
    <source>
        <dbReference type="SAM" id="SignalP"/>
    </source>
</evidence>
<dbReference type="Pfam" id="PF04972">
    <property type="entry name" value="BON"/>
    <property type="match status" value="1"/>
</dbReference>
<gene>
    <name evidence="4" type="ORF">Enr8_19240</name>
</gene>
<dbReference type="OrthoDB" id="283222at2"/>
<proteinExistence type="predicted"/>
<comment type="caution">
    <text evidence="4">The sequence shown here is derived from an EMBL/GenBank/DDBJ whole genome shotgun (WGS) entry which is preliminary data.</text>
</comment>
<dbReference type="Proteomes" id="UP000318878">
    <property type="component" value="Unassembled WGS sequence"/>
</dbReference>
<sequence precursor="true">MRWKILTATLPAVALLTFVGVAHGQISQPTSNFGTGNSNSNIGNSITPSASAFSNATQVTPQSLTSGTSGGTTGSGLESGTGGTSTGAVNSAAQQMQQNNAVNPFGASATGGAASSTNRNSAMNQFARGMSSMFGNQAFGQNFGNTGEQKQIPTKMVVKFRHPTINSAVVGRSLRRSLPWPNVSVAMDGSVATLTGSVESEDLKTVAERFVKMEPGVAEVKNELQVEPQPLRQ</sequence>
<feature type="compositionally biased region" description="Polar residues" evidence="1">
    <location>
        <begin position="53"/>
        <end position="62"/>
    </location>
</feature>
<evidence type="ECO:0000256" key="1">
    <source>
        <dbReference type="SAM" id="MobiDB-lite"/>
    </source>
</evidence>
<dbReference type="PROSITE" id="PS50914">
    <property type="entry name" value="BON"/>
    <property type="match status" value="1"/>
</dbReference>
<dbReference type="AlphaFoldDB" id="A0A5C5VA42"/>